<dbReference type="OrthoDB" id="15106at2157"/>
<dbReference type="EMBL" id="CP001742">
    <property type="protein sequence ID" value="ADL19672.1"/>
    <property type="molecule type" value="Genomic_DNA"/>
</dbReference>
<dbReference type="Proteomes" id="UP000000346">
    <property type="component" value="Chromosome"/>
</dbReference>
<dbReference type="InterPro" id="IPR015254">
    <property type="entry name" value="AGOG-like"/>
</dbReference>
<keyword evidence="2" id="KW-1185">Reference proteome</keyword>
<organism evidence="1 2">
    <name type="scientific">Acidilobus saccharovorans (strain DSM 16705 / JCM 18335 / VKM B-2471 / 345-15)</name>
    <dbReference type="NCBI Taxonomy" id="666510"/>
    <lineage>
        <taxon>Archaea</taxon>
        <taxon>Thermoproteota</taxon>
        <taxon>Thermoprotei</taxon>
        <taxon>Acidilobales</taxon>
        <taxon>Acidilobaceae</taxon>
        <taxon>Acidilobus</taxon>
    </lineage>
</organism>
<dbReference type="AlphaFoldDB" id="D9Q2Y4"/>
<dbReference type="Gene3D" id="1.10.1670.10">
    <property type="entry name" value="Helix-hairpin-Helix base-excision DNA repair enzymes (C-terminal)"/>
    <property type="match status" value="1"/>
</dbReference>
<evidence type="ECO:0000313" key="2">
    <source>
        <dbReference type="Proteomes" id="UP000000346"/>
    </source>
</evidence>
<dbReference type="GO" id="GO:0006281">
    <property type="term" value="P:DNA repair"/>
    <property type="evidence" value="ECO:0007669"/>
    <property type="project" value="InterPro"/>
</dbReference>
<gene>
    <name evidence="1" type="ordered locus">ASAC_1267</name>
</gene>
<dbReference type="STRING" id="666510.ASAC_1267"/>
<reference evidence="1 2" key="1">
    <citation type="journal article" date="2010" name="Appl. Environ. Microbiol.">
        <title>The genome sequence of the crenarchaeon Acidilobus saccharovorans supports a new order, Acidilobales, and suggests an important ecological role in terrestrial acidic hot springs.</title>
        <authorList>
            <person name="Mardanov A.V."/>
            <person name="Svetlitchnyi V.A."/>
            <person name="Beletsky A.V."/>
            <person name="Prokofeva M.I."/>
            <person name="Bonch-Osmolovskaya E.A."/>
            <person name="Ravin N.V."/>
            <person name="Skryabin K.G."/>
        </authorList>
    </citation>
    <scope>NUCLEOTIDE SEQUENCE [LARGE SCALE GENOMIC DNA]</scope>
    <source>
        <strain evidence="2">DSM 16705 / JCM 18335 / VKM B-2471 / 345-15</strain>
    </source>
</reference>
<dbReference type="NCBIfam" id="NF009787">
    <property type="entry name" value="PRK13280.2-1"/>
    <property type="match status" value="1"/>
</dbReference>
<dbReference type="Gene3D" id="1.10.340.30">
    <property type="entry name" value="Hypothetical protein, domain 2"/>
    <property type="match status" value="1"/>
</dbReference>
<proteinExistence type="predicted"/>
<dbReference type="Pfam" id="PF09171">
    <property type="entry name" value="AGOG"/>
    <property type="match status" value="1"/>
</dbReference>
<dbReference type="InterPro" id="IPR011257">
    <property type="entry name" value="DNA_glycosylase"/>
</dbReference>
<dbReference type="HOGENOM" id="CLU_085935_0_0_2"/>
<dbReference type="GO" id="GO:0016799">
    <property type="term" value="F:hydrolase activity, hydrolyzing N-glycosyl compounds"/>
    <property type="evidence" value="ECO:0007669"/>
    <property type="project" value="InterPro"/>
</dbReference>
<dbReference type="KEGG" id="asc:ASAC_1267"/>
<dbReference type="SUPFAM" id="SSF48150">
    <property type="entry name" value="DNA-glycosylase"/>
    <property type="match status" value="1"/>
</dbReference>
<keyword evidence="1" id="KW-0456">Lyase</keyword>
<accession>D9Q2Y4</accession>
<dbReference type="InterPro" id="IPR023170">
    <property type="entry name" value="HhH_base_excis_C"/>
</dbReference>
<dbReference type="GO" id="GO:0016829">
    <property type="term" value="F:lyase activity"/>
    <property type="evidence" value="ECO:0007669"/>
    <property type="project" value="UniProtKB-KW"/>
</dbReference>
<dbReference type="InParanoid" id="D9Q2Y4"/>
<evidence type="ECO:0000313" key="1">
    <source>
        <dbReference type="EMBL" id="ADL19672.1"/>
    </source>
</evidence>
<name>D9Q2Y4_ACIS3</name>
<dbReference type="GeneID" id="9499522"/>
<sequence length="295" mass="32611">MVVARVDSERVRAVASAISRAGVNGILRLEEVLDPQYDDMQRLAESVGRGPATVYALLVALSSYRLTMRGEEWWRCVSDMLGGRGTPKTVDEAVDNVIWFLSNCPGSLIGRDVKIRRVRKVGTYMRGVLEGLMSRPELVIEKPQDILSSVAASLGSKEERKTVAFSVKMAYYAARARGVMRPLAFDLPMPIDVRVACVTMTSGLVRGPRDYHELVRSPAEAQRAWRDVSLMSGVPTPHLDSLLWVVGWAPRDLDQAAAREEIRRTLSKVIPEAAEAIARELTYIPCPSGGGPRRH</sequence>
<dbReference type="RefSeq" id="WP_013267184.1">
    <property type="nucleotide sequence ID" value="NC_014374.1"/>
</dbReference>
<dbReference type="GO" id="GO:0003906">
    <property type="term" value="F:DNA-(apurinic or apyrimidinic site) endonuclease activity"/>
    <property type="evidence" value="ECO:0007669"/>
    <property type="project" value="InterPro"/>
</dbReference>
<protein>
    <submittedName>
        <fullName evidence="1">N-glycosylase/DNA lyase</fullName>
    </submittedName>
</protein>
<dbReference type="eggNOG" id="arCOG04144">
    <property type="taxonomic scope" value="Archaea"/>
</dbReference>